<name>A0A553N8F1_TIGCA</name>
<gene>
    <name evidence="1" type="ORF">TCAL_17189</name>
</gene>
<sequence>MLEHGIFGVGDAEAELEIERLQGLLVKEVPLNHAEVLHGRGTHREFHGGAHMPQFEELGRELVAHEATHIRVVLIHGHGLSRRLGDFEQSGVGLHIADLEASEVDAVDVGLGLTQIVLGDFLQPEHMLRTDLIHLQQIGLDQTTLTVCIHFIVQAIVPLLSL</sequence>
<dbReference type="Proteomes" id="UP000318571">
    <property type="component" value="Chromosome 8"/>
</dbReference>
<keyword evidence="2" id="KW-1185">Reference proteome</keyword>
<proteinExistence type="predicted"/>
<dbReference type="EMBL" id="VCGU01000459">
    <property type="protein sequence ID" value="TRY61703.1"/>
    <property type="molecule type" value="Genomic_DNA"/>
</dbReference>
<comment type="caution">
    <text evidence="1">The sequence shown here is derived from an EMBL/GenBank/DDBJ whole genome shotgun (WGS) entry which is preliminary data.</text>
</comment>
<dbReference type="AlphaFoldDB" id="A0A553N8F1"/>
<protein>
    <submittedName>
        <fullName evidence="1">Uncharacterized protein</fullName>
    </submittedName>
</protein>
<accession>A0A553N8F1</accession>
<reference evidence="1 2" key="1">
    <citation type="journal article" date="2018" name="Nat. Ecol. Evol.">
        <title>Genomic signatures of mitonuclear coevolution across populations of Tigriopus californicus.</title>
        <authorList>
            <person name="Barreto F.S."/>
            <person name="Watson E.T."/>
            <person name="Lima T.G."/>
            <person name="Willett C.S."/>
            <person name="Edmands S."/>
            <person name="Li W."/>
            <person name="Burton R.S."/>
        </authorList>
    </citation>
    <scope>NUCLEOTIDE SEQUENCE [LARGE SCALE GENOMIC DNA]</scope>
    <source>
        <strain evidence="1 2">San Diego</strain>
    </source>
</reference>
<evidence type="ECO:0000313" key="2">
    <source>
        <dbReference type="Proteomes" id="UP000318571"/>
    </source>
</evidence>
<organism evidence="1 2">
    <name type="scientific">Tigriopus californicus</name>
    <name type="common">Marine copepod</name>
    <dbReference type="NCBI Taxonomy" id="6832"/>
    <lineage>
        <taxon>Eukaryota</taxon>
        <taxon>Metazoa</taxon>
        <taxon>Ecdysozoa</taxon>
        <taxon>Arthropoda</taxon>
        <taxon>Crustacea</taxon>
        <taxon>Multicrustacea</taxon>
        <taxon>Hexanauplia</taxon>
        <taxon>Copepoda</taxon>
        <taxon>Harpacticoida</taxon>
        <taxon>Harpacticidae</taxon>
        <taxon>Tigriopus</taxon>
    </lineage>
</organism>
<evidence type="ECO:0000313" key="1">
    <source>
        <dbReference type="EMBL" id="TRY61703.1"/>
    </source>
</evidence>